<comment type="subcellular location">
    <subcellularLocation>
        <location evidence="12">Cytoplasm</location>
    </subcellularLocation>
    <subcellularLocation>
        <location evidence="12">Nucleus</location>
    </subcellularLocation>
</comment>
<evidence type="ECO:0000256" key="10">
    <source>
        <dbReference type="ARBA" id="ARBA00022958"/>
    </source>
</evidence>
<feature type="binding site" evidence="12">
    <location>
        <begin position="39"/>
        <end position="43"/>
    </location>
    <ligand>
        <name>substrate</name>
    </ligand>
</feature>
<feature type="binding site" evidence="12">
    <location>
        <begin position="243"/>
        <end position="248"/>
    </location>
    <ligand>
        <name>ATP</name>
        <dbReference type="ChEBI" id="CHEBI:30616"/>
    </ligand>
</feature>
<feature type="binding site" evidence="12">
    <location>
        <begin position="11"/>
        <end position="13"/>
    </location>
    <ligand>
        <name>substrate</name>
    </ligand>
</feature>
<evidence type="ECO:0000256" key="5">
    <source>
        <dbReference type="ARBA" id="ARBA00022723"/>
    </source>
</evidence>
<dbReference type="Gene3D" id="3.40.1190.20">
    <property type="match status" value="1"/>
</dbReference>
<comment type="function">
    <text evidence="12">Catalyzes the phosphorylation of ribose at O-5 in a reaction requiring ATP and magnesium. The resulting D-ribose-5-phosphate can then be used either for sythesis of nucleotides, histidine, and tryptophan, or as a component of the pentose phosphate pathway.</text>
</comment>
<feature type="binding site" evidence="12">
    <location>
        <position position="273"/>
    </location>
    <ligand>
        <name>K(+)</name>
        <dbReference type="ChEBI" id="CHEBI:29103"/>
    </ligand>
</feature>
<organism evidence="14 15">
    <name type="scientific">[Candida] anglica</name>
    <dbReference type="NCBI Taxonomy" id="148631"/>
    <lineage>
        <taxon>Eukaryota</taxon>
        <taxon>Fungi</taxon>
        <taxon>Dikarya</taxon>
        <taxon>Ascomycota</taxon>
        <taxon>Saccharomycotina</taxon>
        <taxon>Pichiomycetes</taxon>
        <taxon>Debaryomycetaceae</taxon>
        <taxon>Kurtzmaniella</taxon>
    </lineage>
</organism>
<dbReference type="PROSITE" id="PS00584">
    <property type="entry name" value="PFKB_KINASES_2"/>
    <property type="match status" value="1"/>
</dbReference>
<dbReference type="InterPro" id="IPR011611">
    <property type="entry name" value="PfkB_dom"/>
</dbReference>
<keyword evidence="10 12" id="KW-0630">Potassium</keyword>
<feature type="active site" description="Proton acceptor" evidence="12">
    <location>
        <position position="277"/>
    </location>
</feature>
<keyword evidence="12" id="KW-0539">Nucleus</keyword>
<comment type="pathway">
    <text evidence="12">Carbohydrate metabolism; D-ribose degradation; D-ribose 5-phosphate from beta-D-ribopyranose: step 2/2.</text>
</comment>
<keyword evidence="11 12" id="KW-0119">Carbohydrate metabolism</keyword>
<comment type="similarity">
    <text evidence="1">Belongs to the carbohydrate kinase pfkB family.</text>
</comment>
<dbReference type="EMBL" id="OZ004260">
    <property type="protein sequence ID" value="CAK7921707.1"/>
    <property type="molecule type" value="Genomic_DNA"/>
</dbReference>
<accession>A0ABP0EMP2</accession>
<dbReference type="PANTHER" id="PTHR10584">
    <property type="entry name" value="SUGAR KINASE"/>
    <property type="match status" value="1"/>
</dbReference>
<evidence type="ECO:0000256" key="1">
    <source>
        <dbReference type="ARBA" id="ARBA00005380"/>
    </source>
</evidence>
<feature type="binding site" evidence="12">
    <location>
        <position position="316"/>
    </location>
    <ligand>
        <name>K(+)</name>
        <dbReference type="ChEBI" id="CHEBI:29103"/>
    </ligand>
</feature>
<feature type="binding site" evidence="12">
    <location>
        <position position="277"/>
    </location>
    <ligand>
        <name>substrate</name>
    </ligand>
</feature>
<protein>
    <recommendedName>
        <fullName evidence="3 12">Ribokinase</fullName>
        <shortName evidence="12">RK</shortName>
        <ecNumber evidence="2 12">2.7.1.15</ecNumber>
    </recommendedName>
</protein>
<evidence type="ECO:0000256" key="6">
    <source>
        <dbReference type="ARBA" id="ARBA00022741"/>
    </source>
</evidence>
<keyword evidence="8 12" id="KW-0067">ATP-binding</keyword>
<evidence type="ECO:0000256" key="3">
    <source>
        <dbReference type="ARBA" id="ARBA00016943"/>
    </source>
</evidence>
<evidence type="ECO:0000256" key="7">
    <source>
        <dbReference type="ARBA" id="ARBA00022777"/>
    </source>
</evidence>
<evidence type="ECO:0000256" key="2">
    <source>
        <dbReference type="ARBA" id="ARBA00012035"/>
    </source>
</evidence>
<keyword evidence="6 12" id="KW-0547">Nucleotide-binding</keyword>
<feature type="binding site" evidence="12">
    <location>
        <begin position="276"/>
        <end position="277"/>
    </location>
    <ligand>
        <name>ATP</name>
        <dbReference type="ChEBI" id="CHEBI:30616"/>
    </ligand>
</feature>
<keyword evidence="4 12" id="KW-0808">Transferase</keyword>
<dbReference type="InterPro" id="IPR029056">
    <property type="entry name" value="Ribokinase-like"/>
</dbReference>
<dbReference type="EC" id="2.7.1.15" evidence="2 12"/>
<keyword evidence="15" id="KW-1185">Reference proteome</keyword>
<evidence type="ECO:0000313" key="15">
    <source>
        <dbReference type="Proteomes" id="UP001497600"/>
    </source>
</evidence>
<gene>
    <name evidence="12 14" type="primary">RBK1</name>
    <name evidence="14" type="ORF">CAAN4_H17414</name>
</gene>
<dbReference type="PRINTS" id="PR00990">
    <property type="entry name" value="RIBOKINASE"/>
</dbReference>
<evidence type="ECO:0000256" key="4">
    <source>
        <dbReference type="ARBA" id="ARBA00022679"/>
    </source>
</evidence>
<dbReference type="HAMAP" id="MF_01987">
    <property type="entry name" value="Ribokinase"/>
    <property type="match status" value="1"/>
</dbReference>
<feature type="binding site" evidence="12">
    <location>
        <position position="307"/>
    </location>
    <ligand>
        <name>K(+)</name>
        <dbReference type="ChEBI" id="CHEBI:29103"/>
    </ligand>
</feature>
<feature type="binding site" evidence="12">
    <location>
        <position position="271"/>
    </location>
    <ligand>
        <name>K(+)</name>
        <dbReference type="ChEBI" id="CHEBI:29103"/>
    </ligand>
</feature>
<dbReference type="InterPro" id="IPR002139">
    <property type="entry name" value="Ribo/fructo_kinase"/>
</dbReference>
<comment type="caution">
    <text evidence="12">Lacks conserved residue(s) required for the propagation of feature annotation.</text>
</comment>
<comment type="similarity">
    <text evidence="12">Belongs to the carbohydrate kinase PfkB family. Ribokinase subfamily.</text>
</comment>
<evidence type="ECO:0000256" key="9">
    <source>
        <dbReference type="ARBA" id="ARBA00022842"/>
    </source>
</evidence>
<sequence length="329" mass="35336">MPTITVIGSLNYDLVTYTDKVPEGGETFQANSFENHLGGKGLNEALASARLLKDTSVNKVRMVGNIGEDSFGKELKQALLDANVDTQFVQTLPNQSSGVAVILVEEQTGENRILITAGANGELKPTDSDYNKIFPKDQVSKGDFVILQNEYPDTVKSIEWIKANRPSINIAYNPSPFKPELITSDVLSKIDLLILNEGEALDVARQMGHSVDKDLDIVTQAKELAEQLSRSINKDNIQTIVITLGSKGSVFTSGGSTPSFTKSRTVDKVVDTTGAGDTFFGGVTVELSLGKTIDEAIEFATCASSITIRSKGAAESIPTFLQVSNELGI</sequence>
<evidence type="ECO:0000313" key="14">
    <source>
        <dbReference type="EMBL" id="CAK7921707.1"/>
    </source>
</evidence>
<dbReference type="PANTHER" id="PTHR10584:SF166">
    <property type="entry name" value="RIBOKINASE"/>
    <property type="match status" value="1"/>
</dbReference>
<dbReference type="Proteomes" id="UP001497600">
    <property type="component" value="Chromosome H"/>
</dbReference>
<keyword evidence="7 12" id="KW-0418">Kinase</keyword>
<evidence type="ECO:0000256" key="12">
    <source>
        <dbReference type="HAMAP-Rule" id="MF_03215"/>
    </source>
</evidence>
<feature type="domain" description="Carbohydrate kinase PfkB" evidence="13">
    <location>
        <begin position="2"/>
        <end position="319"/>
    </location>
</feature>
<comment type="activity regulation">
    <text evidence="12">Activated by a monovalent cation that binds near, but not in, the active site. The most likely occupant of the site in vivo is potassium. Ion binding induces a conformational change that may alter substrate affinity.</text>
</comment>
<feature type="binding site" evidence="12">
    <location>
        <position position="310"/>
    </location>
    <ligand>
        <name>K(+)</name>
        <dbReference type="ChEBI" id="CHEBI:29103"/>
    </ligand>
</feature>
<dbReference type="SUPFAM" id="SSF53613">
    <property type="entry name" value="Ribokinase-like"/>
    <property type="match status" value="1"/>
</dbReference>
<keyword evidence="9 12" id="KW-0460">Magnesium</keyword>
<comment type="catalytic activity">
    <reaction evidence="12">
        <text>D-ribose + ATP = D-ribose 5-phosphate + ADP + H(+)</text>
        <dbReference type="Rhea" id="RHEA:13697"/>
        <dbReference type="ChEBI" id="CHEBI:15378"/>
        <dbReference type="ChEBI" id="CHEBI:30616"/>
        <dbReference type="ChEBI" id="CHEBI:47013"/>
        <dbReference type="ChEBI" id="CHEBI:78346"/>
        <dbReference type="ChEBI" id="CHEBI:456216"/>
        <dbReference type="EC" id="2.7.1.15"/>
    </reaction>
</comment>
<feature type="binding site" evidence="12">
    <location>
        <position position="196"/>
    </location>
    <ligand>
        <name>ATP</name>
        <dbReference type="ChEBI" id="CHEBI:30616"/>
    </ligand>
</feature>
<dbReference type="InterPro" id="IPR011877">
    <property type="entry name" value="Ribokinase"/>
</dbReference>
<dbReference type="CDD" id="cd01174">
    <property type="entry name" value="ribokinase"/>
    <property type="match status" value="1"/>
</dbReference>
<name>A0ABP0EMP2_9ASCO</name>
<evidence type="ECO:0000256" key="11">
    <source>
        <dbReference type="ARBA" id="ARBA00023277"/>
    </source>
</evidence>
<evidence type="ECO:0000256" key="8">
    <source>
        <dbReference type="ARBA" id="ARBA00022840"/>
    </source>
</evidence>
<evidence type="ECO:0000259" key="13">
    <source>
        <dbReference type="Pfam" id="PF00294"/>
    </source>
</evidence>
<feature type="binding site" evidence="12">
    <location>
        <position position="312"/>
    </location>
    <ligand>
        <name>K(+)</name>
        <dbReference type="ChEBI" id="CHEBI:29103"/>
    </ligand>
</feature>
<comment type="subunit">
    <text evidence="12">Homodimer.</text>
</comment>
<keyword evidence="5 12" id="KW-0479">Metal-binding</keyword>
<proteinExistence type="inferred from homology"/>
<feature type="binding site" evidence="12">
    <location>
        <position position="150"/>
    </location>
    <ligand>
        <name>substrate</name>
    </ligand>
</feature>
<dbReference type="Pfam" id="PF00294">
    <property type="entry name" value="PfkB"/>
    <property type="match status" value="1"/>
</dbReference>
<comment type="cofactor">
    <cofactor evidence="12">
        <name>Mg(2+)</name>
        <dbReference type="ChEBI" id="CHEBI:18420"/>
    </cofactor>
    <text evidence="12">Requires a divalent cation, most likely magnesium in vivo, as an electrophilic catalyst to aid phosphoryl group transfer. It is the chelate of the metal and the nucleotide that is the actual substrate.</text>
</comment>
<keyword evidence="12" id="KW-0963">Cytoplasm</keyword>
<reference evidence="14 15" key="1">
    <citation type="submission" date="2024-01" db="EMBL/GenBank/DDBJ databases">
        <authorList>
            <consortium name="Genoscope - CEA"/>
            <person name="William W."/>
        </authorList>
    </citation>
    <scope>NUCLEOTIDE SEQUENCE [LARGE SCALE GENOMIC DNA]</scope>
    <source>
        <strain evidence="14 15">29B2s-10</strain>
    </source>
</reference>
<dbReference type="InterPro" id="IPR002173">
    <property type="entry name" value="Carboh/pur_kinase_PfkB_CS"/>
</dbReference>